<evidence type="ECO:0000313" key="2">
    <source>
        <dbReference type="Proteomes" id="UP000199048"/>
    </source>
</evidence>
<accession>A0A1I4SCR5</accession>
<name>A0A1I4SCR5_9HYPH</name>
<evidence type="ECO:0000313" key="1">
    <source>
        <dbReference type="EMBL" id="SFM62267.1"/>
    </source>
</evidence>
<dbReference type="RefSeq" id="WP_092045575.1">
    <property type="nucleotide sequence ID" value="NZ_FOTK01000041.1"/>
</dbReference>
<dbReference type="Proteomes" id="UP000199048">
    <property type="component" value="Unassembled WGS sequence"/>
</dbReference>
<proteinExistence type="predicted"/>
<keyword evidence="2" id="KW-1185">Reference proteome</keyword>
<reference evidence="2" key="1">
    <citation type="submission" date="2016-10" db="EMBL/GenBank/DDBJ databases">
        <authorList>
            <person name="Varghese N."/>
            <person name="Submissions S."/>
        </authorList>
    </citation>
    <scope>NUCLEOTIDE SEQUENCE [LARGE SCALE GENOMIC DNA]</scope>
    <source>
        <strain evidence="2">BL36</strain>
    </source>
</reference>
<dbReference type="EMBL" id="FOTK01000041">
    <property type="protein sequence ID" value="SFM62267.1"/>
    <property type="molecule type" value="Genomic_DNA"/>
</dbReference>
<protein>
    <submittedName>
        <fullName evidence="1">Uncharacterized protein</fullName>
    </submittedName>
</protein>
<gene>
    <name evidence="1" type="ORF">SAMN05192568_104153</name>
</gene>
<sequence>MVDPSGLPPVLAKLIAPWTEAIEASDPGMGNHIRAIAAHCFEALRRRVELTLPLERAFATARAETDALAAAMDTKHGVSSSMRRAARKSLADLVEALQQAEPNAVTKELGIGW</sequence>
<organism evidence="1 2">
    <name type="scientific">Methylobacterium pseudosasicola</name>
    <dbReference type="NCBI Taxonomy" id="582667"/>
    <lineage>
        <taxon>Bacteria</taxon>
        <taxon>Pseudomonadati</taxon>
        <taxon>Pseudomonadota</taxon>
        <taxon>Alphaproteobacteria</taxon>
        <taxon>Hyphomicrobiales</taxon>
        <taxon>Methylobacteriaceae</taxon>
        <taxon>Methylobacterium</taxon>
    </lineage>
</organism>
<dbReference type="AlphaFoldDB" id="A0A1I4SCR5"/>